<protein>
    <submittedName>
        <fullName evidence="2">Uncharacterized protein</fullName>
    </submittedName>
</protein>
<evidence type="ECO:0000313" key="3">
    <source>
        <dbReference type="Proteomes" id="UP000257109"/>
    </source>
</evidence>
<reference evidence="2" key="1">
    <citation type="submission" date="2018-05" db="EMBL/GenBank/DDBJ databases">
        <title>Draft genome of Mucuna pruriens seed.</title>
        <authorList>
            <person name="Nnadi N.E."/>
            <person name="Vos R."/>
            <person name="Hasami M.H."/>
            <person name="Devisetty U.K."/>
            <person name="Aguiy J.C."/>
        </authorList>
    </citation>
    <scope>NUCLEOTIDE SEQUENCE [LARGE SCALE GENOMIC DNA]</scope>
    <source>
        <strain evidence="2">JCA_2017</strain>
    </source>
</reference>
<gene>
    <name evidence="2" type="ORF">CR513_49973</name>
</gene>
<dbReference type="PANTHER" id="PTHR31344">
    <property type="entry name" value="NUCLEAR PORE COMPLEX PROTEIN NUP205"/>
    <property type="match status" value="1"/>
</dbReference>
<feature type="non-terminal residue" evidence="2">
    <location>
        <position position="1"/>
    </location>
</feature>
<dbReference type="AlphaFoldDB" id="A0A371EXG7"/>
<dbReference type="OrthoDB" id="20172at2759"/>
<accession>A0A371EXG7</accession>
<evidence type="ECO:0000313" key="2">
    <source>
        <dbReference type="EMBL" id="RDX70755.1"/>
    </source>
</evidence>
<dbReference type="PANTHER" id="PTHR31344:SF11">
    <property type="entry name" value="NUCLEOLAR PROTEIN GAR2-LIKE PROTEIN"/>
    <property type="match status" value="1"/>
</dbReference>
<name>A0A371EXG7_MUCPR</name>
<dbReference type="InterPro" id="IPR021827">
    <property type="entry name" value="Nup186/Nup192/Nup205"/>
</dbReference>
<sequence>MDAEEDKEKNENDEKHDEDDQHKSFVLLNNLSDLLMLPKDMLMDRKIRKESFIDIRVLCNFTPNELCLDPVPGTGLEALNAEIIIERRLSPESARSFPYVAAPVVYKRPSFANVAEKVAEARRKRGYTSDEELEELDSPLTSIIDKLLSSPTVIDNAKGNHKEKGSHPTTNASYQLLREVWSM</sequence>
<dbReference type="GO" id="GO:0005643">
    <property type="term" value="C:nuclear pore"/>
    <property type="evidence" value="ECO:0007669"/>
    <property type="project" value="InterPro"/>
</dbReference>
<feature type="region of interest" description="Disordered" evidence="1">
    <location>
        <begin position="1"/>
        <end position="22"/>
    </location>
</feature>
<dbReference type="Proteomes" id="UP000257109">
    <property type="component" value="Unassembled WGS sequence"/>
</dbReference>
<keyword evidence="3" id="KW-1185">Reference proteome</keyword>
<dbReference type="EMBL" id="QJKJ01011584">
    <property type="protein sequence ID" value="RDX70755.1"/>
    <property type="molecule type" value="Genomic_DNA"/>
</dbReference>
<organism evidence="2 3">
    <name type="scientific">Mucuna pruriens</name>
    <name type="common">Velvet bean</name>
    <name type="synonym">Dolichos pruriens</name>
    <dbReference type="NCBI Taxonomy" id="157652"/>
    <lineage>
        <taxon>Eukaryota</taxon>
        <taxon>Viridiplantae</taxon>
        <taxon>Streptophyta</taxon>
        <taxon>Embryophyta</taxon>
        <taxon>Tracheophyta</taxon>
        <taxon>Spermatophyta</taxon>
        <taxon>Magnoliopsida</taxon>
        <taxon>eudicotyledons</taxon>
        <taxon>Gunneridae</taxon>
        <taxon>Pentapetalae</taxon>
        <taxon>rosids</taxon>
        <taxon>fabids</taxon>
        <taxon>Fabales</taxon>
        <taxon>Fabaceae</taxon>
        <taxon>Papilionoideae</taxon>
        <taxon>50 kb inversion clade</taxon>
        <taxon>NPAAA clade</taxon>
        <taxon>indigoferoid/millettioid clade</taxon>
        <taxon>Phaseoleae</taxon>
        <taxon>Mucuna</taxon>
    </lineage>
</organism>
<proteinExistence type="predicted"/>
<evidence type="ECO:0000256" key="1">
    <source>
        <dbReference type="SAM" id="MobiDB-lite"/>
    </source>
</evidence>
<dbReference type="STRING" id="157652.A0A371EXG7"/>
<comment type="caution">
    <text evidence="2">The sequence shown here is derived from an EMBL/GenBank/DDBJ whole genome shotgun (WGS) entry which is preliminary data.</text>
</comment>